<evidence type="ECO:0000313" key="1">
    <source>
        <dbReference type="EMBL" id="GAF68382.1"/>
    </source>
</evidence>
<name>X0RXA5_9ZZZZ</name>
<gene>
    <name evidence="1" type="ORF">S01H1_09956</name>
</gene>
<dbReference type="EMBL" id="BARS01005085">
    <property type="protein sequence ID" value="GAF68382.1"/>
    <property type="molecule type" value="Genomic_DNA"/>
</dbReference>
<accession>X0RXA5</accession>
<proteinExistence type="predicted"/>
<dbReference type="AlphaFoldDB" id="X0RXA5"/>
<comment type="caution">
    <text evidence="1">The sequence shown here is derived from an EMBL/GenBank/DDBJ whole genome shotgun (WGS) entry which is preliminary data.</text>
</comment>
<organism evidence="1">
    <name type="scientific">marine sediment metagenome</name>
    <dbReference type="NCBI Taxonomy" id="412755"/>
    <lineage>
        <taxon>unclassified sequences</taxon>
        <taxon>metagenomes</taxon>
        <taxon>ecological metagenomes</taxon>
    </lineage>
</organism>
<feature type="non-terminal residue" evidence="1">
    <location>
        <position position="142"/>
    </location>
</feature>
<protein>
    <submittedName>
        <fullName evidence="1">Uncharacterized protein</fullName>
    </submittedName>
</protein>
<reference evidence="1" key="1">
    <citation type="journal article" date="2014" name="Front. Microbiol.">
        <title>High frequency of phylogenetically diverse reductive dehalogenase-homologous genes in deep subseafloor sedimentary metagenomes.</title>
        <authorList>
            <person name="Kawai M."/>
            <person name="Futagami T."/>
            <person name="Toyoda A."/>
            <person name="Takaki Y."/>
            <person name="Nishi S."/>
            <person name="Hori S."/>
            <person name="Arai W."/>
            <person name="Tsubouchi T."/>
            <person name="Morono Y."/>
            <person name="Uchiyama I."/>
            <person name="Ito T."/>
            <person name="Fujiyama A."/>
            <person name="Inagaki F."/>
            <person name="Takami H."/>
        </authorList>
    </citation>
    <scope>NUCLEOTIDE SEQUENCE</scope>
    <source>
        <strain evidence="1">Expedition CK06-06</strain>
    </source>
</reference>
<sequence length="142" mass="15692">MKIKSAAAFGRNIRAAVRGLWLGDFDFMSFQSNMTNAIFRGYEQAWQEGAAQCGMAVADRTAAEQQRLDQEVNSDLGHVPAFHDFIVQNSKANGGKLGASMSRAEMWVNRYNFIIGVAQQMSCADQKYMWVVGPTDHCGDCA</sequence>